<keyword evidence="2" id="KW-1185">Reference proteome</keyword>
<proteinExistence type="predicted"/>
<gene>
    <name evidence="1" type="ORF">NE237_000345</name>
</gene>
<dbReference type="Proteomes" id="UP001141806">
    <property type="component" value="Unassembled WGS sequence"/>
</dbReference>
<dbReference type="EMBL" id="JAMYWD010000003">
    <property type="protein sequence ID" value="KAJ4975239.1"/>
    <property type="molecule type" value="Genomic_DNA"/>
</dbReference>
<sequence>MFRFNPRSTDDIFSEFFGYSSPFRGMGDMGGCGGGSAFSRSVLLEPWVPVLYDFWIQWLQPLSSTDSRVQDFILPGGFWNVKKLLGVLNIRFSGSFSVKSAYKFAVLARIPTSRSAWLSSSAGLRSISEGIDGV</sequence>
<reference evidence="1" key="1">
    <citation type="journal article" date="2023" name="Plant J.">
        <title>The genome of the king protea, Protea cynaroides.</title>
        <authorList>
            <person name="Chang J."/>
            <person name="Duong T.A."/>
            <person name="Schoeman C."/>
            <person name="Ma X."/>
            <person name="Roodt D."/>
            <person name="Barker N."/>
            <person name="Li Z."/>
            <person name="Van de Peer Y."/>
            <person name="Mizrachi E."/>
        </authorList>
    </citation>
    <scope>NUCLEOTIDE SEQUENCE</scope>
    <source>
        <tissue evidence="1">Young leaves</tissue>
    </source>
</reference>
<organism evidence="1 2">
    <name type="scientific">Protea cynaroides</name>
    <dbReference type="NCBI Taxonomy" id="273540"/>
    <lineage>
        <taxon>Eukaryota</taxon>
        <taxon>Viridiplantae</taxon>
        <taxon>Streptophyta</taxon>
        <taxon>Embryophyta</taxon>
        <taxon>Tracheophyta</taxon>
        <taxon>Spermatophyta</taxon>
        <taxon>Magnoliopsida</taxon>
        <taxon>Proteales</taxon>
        <taxon>Proteaceae</taxon>
        <taxon>Protea</taxon>
    </lineage>
</organism>
<name>A0A9Q0QXE2_9MAGN</name>
<protein>
    <submittedName>
        <fullName evidence="1">Uncharacterized protein</fullName>
    </submittedName>
</protein>
<comment type="caution">
    <text evidence="1">The sequence shown here is derived from an EMBL/GenBank/DDBJ whole genome shotgun (WGS) entry which is preliminary data.</text>
</comment>
<evidence type="ECO:0000313" key="1">
    <source>
        <dbReference type="EMBL" id="KAJ4975239.1"/>
    </source>
</evidence>
<evidence type="ECO:0000313" key="2">
    <source>
        <dbReference type="Proteomes" id="UP001141806"/>
    </source>
</evidence>
<accession>A0A9Q0QXE2</accession>
<dbReference type="AlphaFoldDB" id="A0A9Q0QXE2"/>